<evidence type="ECO:0000313" key="14">
    <source>
        <dbReference type="EMBL" id="EPB65767.1"/>
    </source>
</evidence>
<dbReference type="GO" id="GO:0005829">
    <property type="term" value="C:cytosol"/>
    <property type="evidence" value="ECO:0007669"/>
    <property type="project" value="TreeGrafter"/>
</dbReference>
<feature type="non-terminal residue" evidence="14">
    <location>
        <position position="759"/>
    </location>
</feature>
<dbReference type="GO" id="GO:0042132">
    <property type="term" value="F:fructose 1,6-bisphosphate 1-phosphatase activity"/>
    <property type="evidence" value="ECO:0007669"/>
    <property type="project" value="UniProtKB-EC"/>
</dbReference>
<evidence type="ECO:0000256" key="10">
    <source>
        <dbReference type="ARBA" id="ARBA00023277"/>
    </source>
</evidence>
<comment type="pathway">
    <text evidence="11">Carbohydrate biosynthesis.</text>
</comment>
<dbReference type="InterPro" id="IPR044015">
    <property type="entry name" value="FBPase_C_dom"/>
</dbReference>
<keyword evidence="9" id="KW-0274">FAD</keyword>
<comment type="catalytic activity">
    <reaction evidence="1">
        <text>beta-D-fructose 1,6-bisphosphate + H2O = beta-D-fructose 6-phosphate + phosphate</text>
        <dbReference type="Rhea" id="RHEA:11064"/>
        <dbReference type="ChEBI" id="CHEBI:15377"/>
        <dbReference type="ChEBI" id="CHEBI:32966"/>
        <dbReference type="ChEBI" id="CHEBI:43474"/>
        <dbReference type="ChEBI" id="CHEBI:57634"/>
        <dbReference type="EC" id="3.1.3.11"/>
    </reaction>
</comment>
<dbReference type="AlphaFoldDB" id="A0A0D6LDN5"/>
<evidence type="ECO:0000256" key="11">
    <source>
        <dbReference type="ARBA" id="ARBA00024331"/>
    </source>
</evidence>
<organism evidence="14 15">
    <name type="scientific">Ancylostoma ceylanicum</name>
    <dbReference type="NCBI Taxonomy" id="53326"/>
    <lineage>
        <taxon>Eukaryota</taxon>
        <taxon>Metazoa</taxon>
        <taxon>Ecdysozoa</taxon>
        <taxon>Nematoda</taxon>
        <taxon>Chromadorea</taxon>
        <taxon>Rhabditida</taxon>
        <taxon>Rhabditina</taxon>
        <taxon>Rhabditomorpha</taxon>
        <taxon>Strongyloidea</taxon>
        <taxon>Ancylostomatidae</taxon>
        <taxon>Ancylostomatinae</taxon>
        <taxon>Ancylostoma</taxon>
    </lineage>
</organism>
<evidence type="ECO:0000256" key="12">
    <source>
        <dbReference type="RuleBase" id="RU000508"/>
    </source>
</evidence>
<dbReference type="InterPro" id="IPR023367">
    <property type="entry name" value="Peptidase_M42_dom2"/>
</dbReference>
<dbReference type="Gene3D" id="3.30.540.10">
    <property type="entry name" value="Fructose-1,6-Bisphosphatase, subunit A, domain 1"/>
    <property type="match status" value="2"/>
</dbReference>
<feature type="domain" description="FAD-binding PCMH-type" evidence="13">
    <location>
        <begin position="523"/>
        <end position="704"/>
    </location>
</feature>
<dbReference type="PIRSF" id="PIRSF500210">
    <property type="entry name" value="FBPtase"/>
    <property type="match status" value="1"/>
</dbReference>
<dbReference type="InterPro" id="IPR028343">
    <property type="entry name" value="FBPtase"/>
</dbReference>
<dbReference type="Pfam" id="PF02913">
    <property type="entry name" value="FAD-oxidase_C"/>
    <property type="match status" value="1"/>
</dbReference>
<dbReference type="SUPFAM" id="SSF53187">
    <property type="entry name" value="Zn-dependent exopeptidases"/>
    <property type="match status" value="1"/>
</dbReference>
<evidence type="ECO:0000256" key="9">
    <source>
        <dbReference type="ARBA" id="ARBA00022827"/>
    </source>
</evidence>
<protein>
    <recommendedName>
        <fullName evidence="4">fructose-bisphosphatase</fullName>
        <ecNumber evidence="4">3.1.3.11</ecNumber>
    </recommendedName>
</protein>
<dbReference type="SUPFAM" id="SSF56655">
    <property type="entry name" value="Carbohydrate phosphatase"/>
    <property type="match status" value="1"/>
</dbReference>
<dbReference type="Gene3D" id="2.40.30.40">
    <property type="entry name" value="Peptidase M42, domain 2"/>
    <property type="match status" value="1"/>
</dbReference>
<dbReference type="Pfam" id="PF18913">
    <property type="entry name" value="FBPase_C"/>
    <property type="match status" value="1"/>
</dbReference>
<dbReference type="GO" id="GO:0046872">
    <property type="term" value="F:metal ion binding"/>
    <property type="evidence" value="ECO:0007669"/>
    <property type="project" value="UniProtKB-KW"/>
</dbReference>
<dbReference type="InterPro" id="IPR006094">
    <property type="entry name" value="Oxid_FAD_bind_N"/>
</dbReference>
<dbReference type="PRINTS" id="PR00115">
    <property type="entry name" value="F16BPHPHTASE"/>
</dbReference>
<name>A0A0D6LDN5_9BILA</name>
<dbReference type="PIRSF" id="PIRSF000904">
    <property type="entry name" value="FBPtase_SBPase"/>
    <property type="match status" value="1"/>
</dbReference>
<dbReference type="InterPro" id="IPR004113">
    <property type="entry name" value="FAD-bd_oxidored_4_C"/>
</dbReference>
<comment type="similarity">
    <text evidence="3 12">Belongs to the FBPase class 1 family.</text>
</comment>
<evidence type="ECO:0000313" key="15">
    <source>
        <dbReference type="Proteomes" id="UP000054495"/>
    </source>
</evidence>
<dbReference type="Gene3D" id="3.30.465.10">
    <property type="match status" value="1"/>
</dbReference>
<dbReference type="InterPro" id="IPR016166">
    <property type="entry name" value="FAD-bd_PCMH"/>
</dbReference>
<dbReference type="GO" id="GO:0006000">
    <property type="term" value="P:fructose metabolic process"/>
    <property type="evidence" value="ECO:0007669"/>
    <property type="project" value="TreeGrafter"/>
</dbReference>
<dbReference type="InterPro" id="IPR016164">
    <property type="entry name" value="FAD-linked_Oxase-like_C"/>
</dbReference>
<keyword evidence="10 12" id="KW-0119">Carbohydrate metabolism</keyword>
<dbReference type="GO" id="GO:0005986">
    <property type="term" value="P:sucrose biosynthetic process"/>
    <property type="evidence" value="ECO:0007669"/>
    <property type="project" value="TreeGrafter"/>
</dbReference>
<gene>
    <name evidence="14" type="ORF">ANCCEY_15164</name>
</gene>
<dbReference type="PANTHER" id="PTHR11556:SF35">
    <property type="entry name" value="SEDOHEPTULOSE-1,7-BISPHOSPHATASE, CHLOROPLASTIC"/>
    <property type="match status" value="1"/>
</dbReference>
<dbReference type="InterPro" id="IPR016169">
    <property type="entry name" value="FAD-bd_PCMH_sub2"/>
</dbReference>
<dbReference type="GO" id="GO:0071949">
    <property type="term" value="F:FAD binding"/>
    <property type="evidence" value="ECO:0007669"/>
    <property type="project" value="InterPro"/>
</dbReference>
<dbReference type="GO" id="GO:0006094">
    <property type="term" value="P:gluconeogenesis"/>
    <property type="evidence" value="ECO:0007669"/>
    <property type="project" value="TreeGrafter"/>
</dbReference>
<dbReference type="InterPro" id="IPR033391">
    <property type="entry name" value="FBPase_N"/>
</dbReference>
<keyword evidence="7" id="KW-0479">Metal-binding</keyword>
<dbReference type="EC" id="3.1.3.11" evidence="4"/>
<evidence type="ECO:0000256" key="8">
    <source>
        <dbReference type="ARBA" id="ARBA00022801"/>
    </source>
</evidence>
<keyword evidence="6" id="KW-0285">Flavoprotein</keyword>
<dbReference type="InterPro" id="IPR000146">
    <property type="entry name" value="FBPase_class-1"/>
</dbReference>
<dbReference type="Pfam" id="PF05343">
    <property type="entry name" value="Peptidase_M42"/>
    <property type="match status" value="1"/>
</dbReference>
<dbReference type="PROSITE" id="PS51387">
    <property type="entry name" value="FAD_PCMH"/>
    <property type="match status" value="1"/>
</dbReference>
<evidence type="ECO:0000256" key="5">
    <source>
        <dbReference type="ARBA" id="ARBA00022490"/>
    </source>
</evidence>
<dbReference type="InterPro" id="IPR008007">
    <property type="entry name" value="Peptidase_M42"/>
</dbReference>
<keyword evidence="8 12" id="KW-0378">Hydrolase</keyword>
<dbReference type="Pfam" id="PF00316">
    <property type="entry name" value="FBPase"/>
    <property type="match status" value="2"/>
</dbReference>
<dbReference type="SUPFAM" id="SSF101821">
    <property type="entry name" value="Aminopeptidase/glucanase lid domain"/>
    <property type="match status" value="1"/>
</dbReference>
<evidence type="ECO:0000256" key="7">
    <source>
        <dbReference type="ARBA" id="ARBA00022723"/>
    </source>
</evidence>
<dbReference type="CDD" id="cd00354">
    <property type="entry name" value="FBPase"/>
    <property type="match status" value="1"/>
</dbReference>
<dbReference type="EMBL" id="KE127148">
    <property type="protein sequence ID" value="EPB65767.1"/>
    <property type="molecule type" value="Genomic_DNA"/>
</dbReference>
<sequence length="759" mass="83608">MMTRYGEFIMEKQADFPFASGELSRLLYDIVFASKVVSRDVRKAGLVDHILGAQGNTNIQGEEQQKLDVVADEQFIQVFKKGAEVCGIASEENDDFVVFDDETGRNGKRKSEVGTVAVEEDFLQPGHEQIAAGYVLYGSSTMLVYTTGRGVNGFTLDPSIGEFCLSHPNMKMPETGRIYAMNEGNIHICNPGIKKYVEYCQSSENQTGKPYSGRYIGSLVADFHRNLIKGGIYIYPSTTNDPEGKLRLMYECNPLAFISEQAGGLASTGFERILSIQPEHLHQRFLESYLNNASPTGFESEGQKLWLEYLKPYIDTYFSDNYGTVVGVINPEAAYKVVIEAHADEISWFVHYITKEGFIYLKRNGGSDHMIAPSKRVNIHTDKGIVKGIFGWPAIHTRHTKDEAPSLKNIFLDVACSTKEEVEALGIHVGCVVTFEDEFFVMNSNRFVGRALDNRIGGFMIAEVARLLKESKTTLPFGLYIVNSVQEEIGLRGAEMISRKIKPNVAICTDVCHDTHTPMIDKIENGDFKSGDGPPGSVEEVSQILAYCNTNKLPVTPMGARTGLSGGAIPFPGGIALSMERFNRILTIDERNHQVITEPGVITQVLQEAVKERGLFYPPDPASKGSCFIGGNISENSGGPKAVKYGVTKDYVLNLEVVLADGSILWTGANVLKNATGYNLTQLMVGSEGTLAVITKIVLKLLPHPTSDLLMLVPFYSAKQACEAVAAIYRKGIIPSGLEFMERDALIWTQQFTGDFSLE</sequence>
<comment type="similarity">
    <text evidence="2">Belongs to the FAD-binding oxidoreductase/transferase type 4 family.</text>
</comment>
<dbReference type="Gene3D" id="3.40.190.80">
    <property type="match status" value="1"/>
</dbReference>
<dbReference type="SUPFAM" id="SSF56176">
    <property type="entry name" value="FAD-binding/transporter-associated domain-like"/>
    <property type="match status" value="1"/>
</dbReference>
<dbReference type="SUPFAM" id="SSF55103">
    <property type="entry name" value="FAD-linked oxidases, C-terminal domain"/>
    <property type="match status" value="1"/>
</dbReference>
<evidence type="ECO:0000256" key="6">
    <source>
        <dbReference type="ARBA" id="ARBA00022630"/>
    </source>
</evidence>
<reference evidence="14 15" key="1">
    <citation type="submission" date="2013-05" db="EMBL/GenBank/DDBJ databases">
        <title>Draft genome of the parasitic nematode Anyclostoma ceylanicum.</title>
        <authorList>
            <person name="Mitreva M."/>
        </authorList>
    </citation>
    <scope>NUCLEOTIDE SEQUENCE [LARGE SCALE GENOMIC DNA]</scope>
</reference>
<dbReference type="PANTHER" id="PTHR11556">
    <property type="entry name" value="FRUCTOSE-1,6-BISPHOSPHATASE-RELATED"/>
    <property type="match status" value="1"/>
</dbReference>
<proteinExistence type="inferred from homology"/>
<dbReference type="Pfam" id="PF01565">
    <property type="entry name" value="FAD_binding_4"/>
    <property type="match status" value="1"/>
</dbReference>
<evidence type="ECO:0000259" key="13">
    <source>
        <dbReference type="PROSITE" id="PS51387"/>
    </source>
</evidence>
<accession>A0A0D6LDN5</accession>
<dbReference type="GO" id="GO:0030388">
    <property type="term" value="P:fructose 1,6-bisphosphate metabolic process"/>
    <property type="evidence" value="ECO:0007669"/>
    <property type="project" value="TreeGrafter"/>
</dbReference>
<evidence type="ECO:0000256" key="4">
    <source>
        <dbReference type="ARBA" id="ARBA00013093"/>
    </source>
</evidence>
<evidence type="ECO:0000256" key="1">
    <source>
        <dbReference type="ARBA" id="ARBA00001273"/>
    </source>
</evidence>
<dbReference type="GO" id="GO:0006002">
    <property type="term" value="P:fructose 6-phosphate metabolic process"/>
    <property type="evidence" value="ECO:0007669"/>
    <property type="project" value="TreeGrafter"/>
</dbReference>
<dbReference type="Proteomes" id="UP000054495">
    <property type="component" value="Unassembled WGS sequence"/>
</dbReference>
<keyword evidence="5" id="KW-0963">Cytoplasm</keyword>
<keyword evidence="15" id="KW-1185">Reference proteome</keyword>
<evidence type="ECO:0000256" key="3">
    <source>
        <dbReference type="ARBA" id="ARBA00010941"/>
    </source>
</evidence>
<evidence type="ECO:0000256" key="2">
    <source>
        <dbReference type="ARBA" id="ARBA00008000"/>
    </source>
</evidence>
<dbReference type="Gene3D" id="3.40.630.10">
    <property type="entry name" value="Zn peptidases"/>
    <property type="match status" value="1"/>
</dbReference>
<dbReference type="InterPro" id="IPR036318">
    <property type="entry name" value="FAD-bd_PCMH-like_sf"/>
</dbReference>
<dbReference type="HAMAP" id="MF_01855">
    <property type="entry name" value="FBPase_class1"/>
    <property type="match status" value="1"/>
</dbReference>